<accession>E4XBD1</accession>
<evidence type="ECO:0000256" key="4">
    <source>
        <dbReference type="ARBA" id="ARBA00022857"/>
    </source>
</evidence>
<dbReference type="GO" id="GO:0016491">
    <property type="term" value="F:oxidoreductase activity"/>
    <property type="evidence" value="ECO:0007669"/>
    <property type="project" value="UniProtKB-KW"/>
</dbReference>
<organism evidence="7">
    <name type="scientific">Oikopleura dioica</name>
    <name type="common">Tunicate</name>
    <dbReference type="NCBI Taxonomy" id="34765"/>
    <lineage>
        <taxon>Eukaryota</taxon>
        <taxon>Metazoa</taxon>
        <taxon>Chordata</taxon>
        <taxon>Tunicata</taxon>
        <taxon>Appendicularia</taxon>
        <taxon>Copelata</taxon>
        <taxon>Oikopleuridae</taxon>
        <taxon>Oikopleura</taxon>
    </lineage>
</organism>
<dbReference type="Gene3D" id="3.40.50.720">
    <property type="entry name" value="NAD(P)-binding Rossmann-like Domain"/>
    <property type="match status" value="1"/>
</dbReference>
<name>E4XBD1_OIKDI</name>
<dbReference type="InterPro" id="IPR023753">
    <property type="entry name" value="FAD/NAD-binding_dom"/>
</dbReference>
<keyword evidence="3" id="KW-0274">FAD</keyword>
<evidence type="ECO:0000256" key="1">
    <source>
        <dbReference type="ARBA" id="ARBA00001974"/>
    </source>
</evidence>
<proteinExistence type="predicted"/>
<sequence length="439" mass="48922">MFKIAIVGAGPAGVSAASRLLKATANKNHDEFHVNLFDRSLVPWGLLRTGVAPDHPEVKHTAQTWSNVSDFPNFQFYGGVNISDLKKAGIKSELSLKELLDCHDSVLLCNGAYEARTLKIPGAESRRVINAQKLVGYYNGDVMQDWDLEPAHLQGNVGIIGGGNVALDVARVLLEPALLKPSDVSAKFLELAKEVHKISLFIRRGPFDLPCTTRELRELIHLPSVSNVIINGLDKPLGESEEYAKLMKSRKVQERKTKRLLKLLAESETDKKSESKFGKGKTVEFNFFHTPEINYESSDKISVEFSHRGETKRRDLSALVESLGYEKTPVSEFITDVNLDSGKAFAFDRPIYMSGWALGGAKGVVGDSTESSRLAVQSLFDDIENGILKSLPRKNMSSIEHSNWENWKKIDEEELRRGQENGKQRDKILSISEMIKITE</sequence>
<dbReference type="OrthoDB" id="333024at2759"/>
<dbReference type="AlphaFoldDB" id="E4XBD1"/>
<dbReference type="PANTHER" id="PTHR48467:SF1">
    <property type="entry name" value="GLUTAMATE SYNTHASE 1 [NADH], CHLOROPLASTIC-LIKE"/>
    <property type="match status" value="1"/>
</dbReference>
<dbReference type="Proteomes" id="UP000001307">
    <property type="component" value="Unassembled WGS sequence"/>
</dbReference>
<comment type="cofactor">
    <cofactor evidence="1">
        <name>FAD</name>
        <dbReference type="ChEBI" id="CHEBI:57692"/>
    </cofactor>
</comment>
<dbReference type="EMBL" id="FN653033">
    <property type="protein sequence ID" value="CBY08830.1"/>
    <property type="molecule type" value="Genomic_DNA"/>
</dbReference>
<evidence type="ECO:0000313" key="7">
    <source>
        <dbReference type="EMBL" id="CBY08830.1"/>
    </source>
</evidence>
<dbReference type="InParanoid" id="E4XBD1"/>
<evidence type="ECO:0000256" key="2">
    <source>
        <dbReference type="ARBA" id="ARBA00022630"/>
    </source>
</evidence>
<dbReference type="PANTHER" id="PTHR48467">
    <property type="entry name" value="GLUTAMATE SYNTHASE 1 [NADH], CHLOROPLASTIC-LIKE"/>
    <property type="match status" value="1"/>
</dbReference>
<keyword evidence="2" id="KW-0285">Flavoprotein</keyword>
<gene>
    <name evidence="7" type="ORF">GSOID_T00005668001</name>
</gene>
<evidence type="ECO:0000256" key="3">
    <source>
        <dbReference type="ARBA" id="ARBA00022827"/>
    </source>
</evidence>
<protein>
    <recommendedName>
        <fullName evidence="6">FAD/NAD(P)-binding domain-containing protein</fullName>
    </recommendedName>
</protein>
<keyword evidence="8" id="KW-1185">Reference proteome</keyword>
<dbReference type="FunCoup" id="E4XBD1">
    <property type="interactions" value="150"/>
</dbReference>
<dbReference type="SUPFAM" id="SSF51971">
    <property type="entry name" value="Nucleotide-binding domain"/>
    <property type="match status" value="1"/>
</dbReference>
<evidence type="ECO:0000259" key="6">
    <source>
        <dbReference type="Pfam" id="PF07992"/>
    </source>
</evidence>
<feature type="domain" description="FAD/NAD(P)-binding" evidence="6">
    <location>
        <begin position="2"/>
        <end position="173"/>
    </location>
</feature>
<dbReference type="InterPro" id="IPR036188">
    <property type="entry name" value="FAD/NAD-bd_sf"/>
</dbReference>
<evidence type="ECO:0000313" key="8">
    <source>
        <dbReference type="Proteomes" id="UP000001307"/>
    </source>
</evidence>
<dbReference type="Pfam" id="PF07992">
    <property type="entry name" value="Pyr_redox_2"/>
    <property type="match status" value="1"/>
</dbReference>
<dbReference type="PRINTS" id="PR00419">
    <property type="entry name" value="ADXRDTASE"/>
</dbReference>
<reference evidence="7" key="1">
    <citation type="journal article" date="2010" name="Science">
        <title>Plasticity of animal genome architecture unmasked by rapid evolution of a pelagic tunicate.</title>
        <authorList>
            <person name="Denoeud F."/>
            <person name="Henriet S."/>
            <person name="Mungpakdee S."/>
            <person name="Aury J.M."/>
            <person name="Da Silva C."/>
            <person name="Brinkmann H."/>
            <person name="Mikhaleva J."/>
            <person name="Olsen L.C."/>
            <person name="Jubin C."/>
            <person name="Canestro C."/>
            <person name="Bouquet J.M."/>
            <person name="Danks G."/>
            <person name="Poulain J."/>
            <person name="Campsteijn C."/>
            <person name="Adamski M."/>
            <person name="Cross I."/>
            <person name="Yadetie F."/>
            <person name="Muffato M."/>
            <person name="Louis A."/>
            <person name="Butcher S."/>
            <person name="Tsagkogeorga G."/>
            <person name="Konrad A."/>
            <person name="Singh S."/>
            <person name="Jensen M.F."/>
            <person name="Cong E.H."/>
            <person name="Eikeseth-Otteraa H."/>
            <person name="Noel B."/>
            <person name="Anthouard V."/>
            <person name="Porcel B.M."/>
            <person name="Kachouri-Lafond R."/>
            <person name="Nishino A."/>
            <person name="Ugolini M."/>
            <person name="Chourrout P."/>
            <person name="Nishida H."/>
            <person name="Aasland R."/>
            <person name="Huzurbazar S."/>
            <person name="Westhof E."/>
            <person name="Delsuc F."/>
            <person name="Lehrach H."/>
            <person name="Reinhardt R."/>
            <person name="Weissenbach J."/>
            <person name="Roy S.W."/>
            <person name="Artiguenave F."/>
            <person name="Postlethwait J.H."/>
            <person name="Manak J.R."/>
            <person name="Thompson E.M."/>
            <person name="Jaillon O."/>
            <person name="Du Pasquier L."/>
            <person name="Boudinot P."/>
            <person name="Liberles D.A."/>
            <person name="Volff J.N."/>
            <person name="Philippe H."/>
            <person name="Lenhard B."/>
            <person name="Roest Crollius H."/>
            <person name="Wincker P."/>
            <person name="Chourrout D."/>
        </authorList>
    </citation>
    <scope>NUCLEOTIDE SEQUENCE [LARGE SCALE GENOMIC DNA]</scope>
</reference>
<dbReference type="Gene3D" id="3.50.50.60">
    <property type="entry name" value="FAD/NAD(P)-binding domain"/>
    <property type="match status" value="1"/>
</dbReference>
<dbReference type="InterPro" id="IPR055275">
    <property type="entry name" value="Ferredox_Rdtase"/>
</dbReference>
<evidence type="ECO:0000256" key="5">
    <source>
        <dbReference type="ARBA" id="ARBA00023002"/>
    </source>
</evidence>
<keyword evidence="4" id="KW-0521">NADP</keyword>
<keyword evidence="5" id="KW-0560">Oxidoreductase</keyword>